<proteinExistence type="predicted"/>
<evidence type="ECO:0000259" key="1">
    <source>
        <dbReference type="PROSITE" id="PS50234"/>
    </source>
</evidence>
<sequence>MSRKTLSFLAAIVVAIGLIVGLRLWTSDDTASDQPKCTGADSVKLSIASSPEKAGIVGQVAKDYSGRTVAGRCVEVEVKSKSSGTAMQALARGWNEAVDGPRPDVWTPAASGWVNLLKQRLAAADRPSIVADGELPSVANAPLVIAMPKPMAEALGWPGKGIGWRDLSALATDPQGWAKYGHPEWGKFKLGKTNPNISTSGLNATIGAYFAATGTSSDLTAADIEKPDVRAFVKNVEQSIVHYGDNTLTFLTNLLAADDRGAAMSYISAVAVEENSLVGYNQGNPTNDPAKAGAHPRPKVPIVAVNPSDGTLNSDHPYTVLTWADDVHKQVAADFLTVLRGEDAQKKLLDAGFRGFDNKTGPQATSDNGVQADAKLNLIRPPGPPVLDKLLGSWGELRKKANVLLVVDVSGSMSDAVGGTGKNKMDLAKQAAISSLGQFSDSDQVGLWSFSTKLDGDKDYRELIPIGPMASRRDDMKNRLSGLIPQGGTGLYDSSLAAYQYVKQHLDVNAINAVVVLTDGRNEDPGGIDIDNLTAQLRAESGSETVRLFTIAYGSDADQDILKRVSQATDASEYDSSKPDTIDQVFTAVISNF</sequence>
<dbReference type="GO" id="GO:0005245">
    <property type="term" value="F:voltage-gated calcium channel activity"/>
    <property type="evidence" value="ECO:0007669"/>
    <property type="project" value="TreeGrafter"/>
</dbReference>
<dbReference type="SMART" id="SM00327">
    <property type="entry name" value="VWA"/>
    <property type="match status" value="1"/>
</dbReference>
<name>A0A1H3B830_9PSEU</name>
<dbReference type="InterPro" id="IPR036465">
    <property type="entry name" value="vWFA_dom_sf"/>
</dbReference>
<dbReference type="STRING" id="589385.SAMN05421504_1021205"/>
<dbReference type="InterPro" id="IPR051173">
    <property type="entry name" value="Ca_channel_alpha-2/delta"/>
</dbReference>
<dbReference type="Pfam" id="PF13531">
    <property type="entry name" value="SBP_bac_11"/>
    <property type="match status" value="1"/>
</dbReference>
<dbReference type="OrthoDB" id="5621159at2"/>
<dbReference type="Proteomes" id="UP000199515">
    <property type="component" value="Unassembled WGS sequence"/>
</dbReference>
<dbReference type="EMBL" id="FNON01000002">
    <property type="protein sequence ID" value="SDX37801.1"/>
    <property type="molecule type" value="Genomic_DNA"/>
</dbReference>
<keyword evidence="3" id="KW-1185">Reference proteome</keyword>
<protein>
    <submittedName>
        <fullName evidence="2">Ca-activated chloride channel family protein</fullName>
    </submittedName>
</protein>
<dbReference type="GO" id="GO:0005891">
    <property type="term" value="C:voltage-gated calcium channel complex"/>
    <property type="evidence" value="ECO:0007669"/>
    <property type="project" value="TreeGrafter"/>
</dbReference>
<dbReference type="PANTHER" id="PTHR10166">
    <property type="entry name" value="VOLTAGE-DEPENDENT CALCIUM CHANNEL SUBUNIT ALPHA-2/DELTA-RELATED"/>
    <property type="match status" value="1"/>
</dbReference>
<evidence type="ECO:0000313" key="2">
    <source>
        <dbReference type="EMBL" id="SDX37801.1"/>
    </source>
</evidence>
<dbReference type="Gene3D" id="3.40.50.410">
    <property type="entry name" value="von Willebrand factor, type A domain"/>
    <property type="match status" value="1"/>
</dbReference>
<dbReference type="AlphaFoldDB" id="A0A1H3B830"/>
<dbReference type="PANTHER" id="PTHR10166:SF37">
    <property type="entry name" value="STOLID, ISOFORM H"/>
    <property type="match status" value="1"/>
</dbReference>
<organism evidence="2 3">
    <name type="scientific">Amycolatopsis xylanica</name>
    <dbReference type="NCBI Taxonomy" id="589385"/>
    <lineage>
        <taxon>Bacteria</taxon>
        <taxon>Bacillati</taxon>
        <taxon>Actinomycetota</taxon>
        <taxon>Actinomycetes</taxon>
        <taxon>Pseudonocardiales</taxon>
        <taxon>Pseudonocardiaceae</taxon>
        <taxon>Amycolatopsis</taxon>
    </lineage>
</organism>
<dbReference type="PROSITE" id="PS50234">
    <property type="entry name" value="VWFA"/>
    <property type="match status" value="1"/>
</dbReference>
<feature type="domain" description="VWFA" evidence="1">
    <location>
        <begin position="402"/>
        <end position="589"/>
    </location>
</feature>
<dbReference type="SUPFAM" id="SSF53850">
    <property type="entry name" value="Periplasmic binding protein-like II"/>
    <property type="match status" value="1"/>
</dbReference>
<reference evidence="2 3" key="1">
    <citation type="submission" date="2016-10" db="EMBL/GenBank/DDBJ databases">
        <authorList>
            <person name="de Groot N.N."/>
        </authorList>
    </citation>
    <scope>NUCLEOTIDE SEQUENCE [LARGE SCALE GENOMIC DNA]</scope>
    <source>
        <strain evidence="2 3">CPCC 202699</strain>
    </source>
</reference>
<dbReference type="InterPro" id="IPR002035">
    <property type="entry name" value="VWF_A"/>
</dbReference>
<gene>
    <name evidence="2" type="ORF">SAMN05421504_1021205</name>
</gene>
<accession>A0A1H3B830</accession>
<dbReference type="RefSeq" id="WP_091288994.1">
    <property type="nucleotide sequence ID" value="NZ_FNON01000002.1"/>
</dbReference>
<evidence type="ECO:0000313" key="3">
    <source>
        <dbReference type="Proteomes" id="UP000199515"/>
    </source>
</evidence>
<dbReference type="Pfam" id="PF00092">
    <property type="entry name" value="VWA"/>
    <property type="match status" value="1"/>
</dbReference>
<dbReference type="SUPFAM" id="SSF53300">
    <property type="entry name" value="vWA-like"/>
    <property type="match status" value="1"/>
</dbReference>